<feature type="region of interest" description="Disordered" evidence="2">
    <location>
        <begin position="92"/>
        <end position="116"/>
    </location>
</feature>
<dbReference type="SUPFAM" id="SSF54106">
    <property type="entry name" value="LysM domain"/>
    <property type="match status" value="1"/>
</dbReference>
<proteinExistence type="inferred from homology"/>
<feature type="compositionally biased region" description="Polar residues" evidence="2">
    <location>
        <begin position="246"/>
        <end position="265"/>
    </location>
</feature>
<keyword evidence="3" id="KW-1133">Transmembrane helix</keyword>
<dbReference type="SMART" id="SM00257">
    <property type="entry name" value="LysM"/>
    <property type="match status" value="1"/>
</dbReference>
<name>A0ABV8ZND6_9NEIS</name>
<reference evidence="6" key="1">
    <citation type="journal article" date="2019" name="Int. J. Syst. Evol. Microbiol.">
        <title>The Global Catalogue of Microorganisms (GCM) 10K type strain sequencing project: providing services to taxonomists for standard genome sequencing and annotation.</title>
        <authorList>
            <consortium name="The Broad Institute Genomics Platform"/>
            <consortium name="The Broad Institute Genome Sequencing Center for Infectious Disease"/>
            <person name="Wu L."/>
            <person name="Ma J."/>
        </authorList>
    </citation>
    <scope>NUCLEOTIDE SEQUENCE [LARGE SCALE GENOMIC DNA]</scope>
    <source>
        <strain evidence="6">CGMCC 4.7608</strain>
    </source>
</reference>
<dbReference type="CDD" id="cd00118">
    <property type="entry name" value="LysM"/>
    <property type="match status" value="1"/>
</dbReference>
<dbReference type="PANTHER" id="PTHR21666:SF263">
    <property type="entry name" value="MUREIN HYDROLASE ACTIVATOR NLPD"/>
    <property type="match status" value="1"/>
</dbReference>
<sequence>MADRENRARPAEKPAGPGEIRTLACRAQLKLQKHNSFFVRQFIKSLKQTIKNKSMLKMHCSYAYIFTASIGIALSGCTSIAQQAAPVESGASAATHSAPSPAPVSTPAATGGGAAVATPYQDNGGVSAAPIGSATAAGVTAKEKTHVVQPGENLFRISLNNGLKYKDVAEWNKLPDNNIKVGQVLRLTPPGSDTAVAAPAAGASQPATTPAQPSAPVESATNRQGGIKTYPKALKLPYSAEAAKSLSAQSEGGPGNNKNAQAPINSASTAAASAPAKAEAPAATTPSAKPEASKPAAKADEDAVPWLWPTEGKMIKGYSDSSKGIDISGRNGQPVLAAGDGKVVYSGTGLRGYGKLIIIKHNKSFLSAYAHNSQLLVKEGQSVKRGQKIAEMGNSDADQVKLHFEIRRFGKPVDPMQYLDHKS</sequence>
<accession>A0ABV8ZND6</accession>
<evidence type="ECO:0000313" key="5">
    <source>
        <dbReference type="EMBL" id="MFC4489004.1"/>
    </source>
</evidence>
<dbReference type="InterPro" id="IPR018392">
    <property type="entry name" value="LysM"/>
</dbReference>
<feature type="compositionally biased region" description="Low complexity" evidence="2">
    <location>
        <begin position="190"/>
        <end position="217"/>
    </location>
</feature>
<gene>
    <name evidence="5" type="ORF">ACFO0R_05170</name>
</gene>
<comment type="similarity">
    <text evidence="1">Belongs to the E.coli NlpD/Haemophilus LppB family.</text>
</comment>
<dbReference type="PANTHER" id="PTHR21666">
    <property type="entry name" value="PEPTIDASE-RELATED"/>
    <property type="match status" value="1"/>
</dbReference>
<evidence type="ECO:0000313" key="6">
    <source>
        <dbReference type="Proteomes" id="UP001595999"/>
    </source>
</evidence>
<comment type="caution">
    <text evidence="5">The sequence shown here is derived from an EMBL/GenBank/DDBJ whole genome shotgun (WGS) entry which is preliminary data.</text>
</comment>
<feature type="domain" description="LysM" evidence="4">
    <location>
        <begin position="144"/>
        <end position="187"/>
    </location>
</feature>
<dbReference type="Proteomes" id="UP001595999">
    <property type="component" value="Unassembled WGS sequence"/>
</dbReference>
<feature type="region of interest" description="Disordered" evidence="2">
    <location>
        <begin position="245"/>
        <end position="302"/>
    </location>
</feature>
<dbReference type="InterPro" id="IPR036779">
    <property type="entry name" value="LysM_dom_sf"/>
</dbReference>
<dbReference type="SUPFAM" id="SSF51261">
    <property type="entry name" value="Duplicated hybrid motif"/>
    <property type="match status" value="1"/>
</dbReference>
<dbReference type="InterPro" id="IPR011055">
    <property type="entry name" value="Dup_hybrid_motif"/>
</dbReference>
<dbReference type="CDD" id="cd12797">
    <property type="entry name" value="M23_peptidase"/>
    <property type="match status" value="1"/>
</dbReference>
<feature type="compositionally biased region" description="Low complexity" evidence="2">
    <location>
        <begin position="266"/>
        <end position="296"/>
    </location>
</feature>
<dbReference type="PROSITE" id="PS51782">
    <property type="entry name" value="LYSM"/>
    <property type="match status" value="1"/>
</dbReference>
<evidence type="ECO:0000256" key="2">
    <source>
        <dbReference type="SAM" id="MobiDB-lite"/>
    </source>
</evidence>
<feature type="region of interest" description="Disordered" evidence="2">
    <location>
        <begin position="190"/>
        <end position="226"/>
    </location>
</feature>
<evidence type="ECO:0000259" key="4">
    <source>
        <dbReference type="PROSITE" id="PS51782"/>
    </source>
</evidence>
<feature type="transmembrane region" description="Helical" evidence="3">
    <location>
        <begin position="61"/>
        <end position="81"/>
    </location>
</feature>
<dbReference type="RefSeq" id="WP_231463522.1">
    <property type="nucleotide sequence ID" value="NZ_JAJOHW010000102.1"/>
</dbReference>
<dbReference type="EMBL" id="JBHSEK010000002">
    <property type="protein sequence ID" value="MFC4489004.1"/>
    <property type="molecule type" value="Genomic_DNA"/>
</dbReference>
<keyword evidence="3" id="KW-0472">Membrane</keyword>
<dbReference type="InterPro" id="IPR050570">
    <property type="entry name" value="Cell_wall_metabolism_enzyme"/>
</dbReference>
<dbReference type="Gene3D" id="3.10.350.10">
    <property type="entry name" value="LysM domain"/>
    <property type="match status" value="1"/>
</dbReference>
<dbReference type="Pfam" id="PF01476">
    <property type="entry name" value="LysM"/>
    <property type="match status" value="1"/>
</dbReference>
<keyword evidence="3" id="KW-0812">Transmembrane</keyword>
<organism evidence="5 6">
    <name type="scientific">Chromobacterium aquaticum</name>
    <dbReference type="NCBI Taxonomy" id="467180"/>
    <lineage>
        <taxon>Bacteria</taxon>
        <taxon>Pseudomonadati</taxon>
        <taxon>Pseudomonadota</taxon>
        <taxon>Betaproteobacteria</taxon>
        <taxon>Neisseriales</taxon>
        <taxon>Chromobacteriaceae</taxon>
        <taxon>Chromobacterium</taxon>
    </lineage>
</organism>
<dbReference type="Pfam" id="PF01551">
    <property type="entry name" value="Peptidase_M23"/>
    <property type="match status" value="1"/>
</dbReference>
<keyword evidence="6" id="KW-1185">Reference proteome</keyword>
<dbReference type="InterPro" id="IPR016047">
    <property type="entry name" value="M23ase_b-sheet_dom"/>
</dbReference>
<protein>
    <submittedName>
        <fullName evidence="5">Peptidoglycan DD-metalloendopeptidase family protein</fullName>
    </submittedName>
</protein>
<dbReference type="Gene3D" id="2.70.70.10">
    <property type="entry name" value="Glucose Permease (Domain IIA)"/>
    <property type="match status" value="1"/>
</dbReference>
<evidence type="ECO:0000256" key="1">
    <source>
        <dbReference type="ARBA" id="ARBA00038420"/>
    </source>
</evidence>
<evidence type="ECO:0000256" key="3">
    <source>
        <dbReference type="SAM" id="Phobius"/>
    </source>
</evidence>